<keyword evidence="2" id="KW-1185">Reference proteome</keyword>
<evidence type="ECO:0000313" key="2">
    <source>
        <dbReference type="Proteomes" id="UP000027138"/>
    </source>
</evidence>
<dbReference type="EMBL" id="KK914695">
    <property type="protein sequence ID" value="KDP30310.1"/>
    <property type="molecule type" value="Genomic_DNA"/>
</dbReference>
<accession>A0A067KDJ0</accession>
<dbReference type="Proteomes" id="UP000027138">
    <property type="component" value="Unassembled WGS sequence"/>
</dbReference>
<protein>
    <recommendedName>
        <fullName evidence="3">Aminotransferase-like plant mobile domain-containing protein</fullName>
    </recommendedName>
</protein>
<dbReference type="AlphaFoldDB" id="A0A067KDJ0"/>
<gene>
    <name evidence="1" type="ORF">JCGZ_18217</name>
</gene>
<dbReference type="OrthoDB" id="1652646at2759"/>
<sequence>MHLEINCALNLLRSVLQVWAYEYLIYPSGLSGDAPADSRQIPRYLAHSHHTFASTEDPHYWRCFLNDRALSDGYWLDRYFLGERVYDIQAALAQRRVPHAPPRHMCLLEGMTAEDREEEYDGSSADSFLSAGDYATYFSTRLQARLPEVLEYTQERKKHRTTAHYRAEARLRQRRRRR</sequence>
<evidence type="ECO:0008006" key="3">
    <source>
        <dbReference type="Google" id="ProtNLM"/>
    </source>
</evidence>
<reference evidence="1 2" key="1">
    <citation type="journal article" date="2014" name="PLoS ONE">
        <title>Global Analysis of Gene Expression Profiles in Physic Nut (Jatropha curcas L.) Seedlings Exposed to Salt Stress.</title>
        <authorList>
            <person name="Zhang L."/>
            <person name="Zhang C."/>
            <person name="Wu P."/>
            <person name="Chen Y."/>
            <person name="Li M."/>
            <person name="Jiang H."/>
            <person name="Wu G."/>
        </authorList>
    </citation>
    <scope>NUCLEOTIDE SEQUENCE [LARGE SCALE GENOMIC DNA]</scope>
    <source>
        <strain evidence="2">cv. GZQX0401</strain>
        <tissue evidence="1">Young leaves</tissue>
    </source>
</reference>
<proteinExistence type="predicted"/>
<evidence type="ECO:0000313" key="1">
    <source>
        <dbReference type="EMBL" id="KDP30310.1"/>
    </source>
</evidence>
<name>A0A067KDJ0_JATCU</name>
<organism evidence="1 2">
    <name type="scientific">Jatropha curcas</name>
    <name type="common">Barbados nut</name>
    <dbReference type="NCBI Taxonomy" id="180498"/>
    <lineage>
        <taxon>Eukaryota</taxon>
        <taxon>Viridiplantae</taxon>
        <taxon>Streptophyta</taxon>
        <taxon>Embryophyta</taxon>
        <taxon>Tracheophyta</taxon>
        <taxon>Spermatophyta</taxon>
        <taxon>Magnoliopsida</taxon>
        <taxon>eudicotyledons</taxon>
        <taxon>Gunneridae</taxon>
        <taxon>Pentapetalae</taxon>
        <taxon>rosids</taxon>
        <taxon>fabids</taxon>
        <taxon>Malpighiales</taxon>
        <taxon>Euphorbiaceae</taxon>
        <taxon>Crotonoideae</taxon>
        <taxon>Jatropheae</taxon>
        <taxon>Jatropha</taxon>
    </lineage>
</organism>